<evidence type="ECO:0000259" key="12">
    <source>
        <dbReference type="Pfam" id="PF00924"/>
    </source>
</evidence>
<evidence type="ECO:0000313" key="15">
    <source>
        <dbReference type="Proteomes" id="UP000283855"/>
    </source>
</evidence>
<dbReference type="EMBL" id="QSFT01000006">
    <property type="protein sequence ID" value="RHA77479.1"/>
    <property type="molecule type" value="Genomic_DNA"/>
</dbReference>
<evidence type="ECO:0000256" key="10">
    <source>
        <dbReference type="ARBA" id="ARBA00093659"/>
    </source>
</evidence>
<protein>
    <recommendedName>
        <fullName evidence="9">Mechanosensing system component YbdG</fullName>
    </recommendedName>
    <alternativeName>
        <fullName evidence="10">Mechanosensitive channel homolog YbdG</fullName>
    </alternativeName>
</protein>
<sequence length="400" mass="45805">MEQINQSIAQFLLHIGIDKENINWSLQILLIICIALLSYITTKLFRYIIIPAVQKITSRTKARWDDYLFNEKMMISFCRLIPPLVWYILLPLVFSKLPLLLEFLQKACEIYLVVCMLLLISAFLNSLYEISNEHETLRNRPLKGIYQMIKLIAFGIGFIVIISIITDSNATSILAGLGASAAVLMLIFKDSLLGLVAGVQLSANDMLRPGDWITMPKYGADGDVIEVSLTTVKVRNFDKTITTIPPYVLVSDSFQNWRGMRDTGGRRIKRSINIDLNTIRFCTEEEKKRLVEKGWIKDNTETEELTNLSAFTSYLQEYLVHHPHTHKELMIMVRQLQPTSEGLPLEIYCFTDTTVWMEYENIQNGIFNHLLAVLPQFGLRAFQRPAGKDINDSVIPPLQR</sequence>
<evidence type="ECO:0000256" key="2">
    <source>
        <dbReference type="ARBA" id="ARBA00008017"/>
    </source>
</evidence>
<feature type="transmembrane region" description="Helical" evidence="11">
    <location>
        <begin position="148"/>
        <end position="165"/>
    </location>
</feature>
<dbReference type="FunFam" id="2.30.30.60:FF:000002">
    <property type="entry name" value="Mechanosensitive ion channel family protein"/>
    <property type="match status" value="1"/>
</dbReference>
<dbReference type="Gene3D" id="2.30.30.60">
    <property type="match status" value="1"/>
</dbReference>
<dbReference type="InterPro" id="IPR023408">
    <property type="entry name" value="MscS_beta-dom_sf"/>
</dbReference>
<dbReference type="GO" id="GO:0008381">
    <property type="term" value="F:mechanosensitive monoatomic ion channel activity"/>
    <property type="evidence" value="ECO:0007669"/>
    <property type="project" value="InterPro"/>
</dbReference>
<feature type="domain" description="Mechanosensitive ion channel MscS" evidence="12">
    <location>
        <begin position="190"/>
        <end position="258"/>
    </location>
</feature>
<dbReference type="InterPro" id="IPR010920">
    <property type="entry name" value="LSM_dom_sf"/>
</dbReference>
<evidence type="ECO:0000256" key="5">
    <source>
        <dbReference type="ARBA" id="ARBA00022692"/>
    </source>
</evidence>
<evidence type="ECO:0000256" key="7">
    <source>
        <dbReference type="ARBA" id="ARBA00023016"/>
    </source>
</evidence>
<dbReference type="GO" id="GO:0005886">
    <property type="term" value="C:plasma membrane"/>
    <property type="evidence" value="ECO:0007669"/>
    <property type="project" value="UniProtKB-SubCell"/>
</dbReference>
<evidence type="ECO:0000259" key="13">
    <source>
        <dbReference type="Pfam" id="PF21082"/>
    </source>
</evidence>
<dbReference type="Pfam" id="PF21082">
    <property type="entry name" value="MS_channel_3rd"/>
    <property type="match status" value="1"/>
</dbReference>
<keyword evidence="4" id="KW-0997">Cell inner membrane</keyword>
<dbReference type="AlphaFoldDB" id="A0A413T2T9"/>
<feature type="domain" description="Mechanosensitive ion channel MscS C-terminal" evidence="13">
    <location>
        <begin position="308"/>
        <end position="378"/>
    </location>
</feature>
<dbReference type="InterPro" id="IPR006685">
    <property type="entry name" value="MscS_channel_2nd"/>
</dbReference>
<organism evidence="14 15">
    <name type="scientific">Phocaeicola coprophilus</name>
    <dbReference type="NCBI Taxonomy" id="387090"/>
    <lineage>
        <taxon>Bacteria</taxon>
        <taxon>Pseudomonadati</taxon>
        <taxon>Bacteroidota</taxon>
        <taxon>Bacteroidia</taxon>
        <taxon>Bacteroidales</taxon>
        <taxon>Bacteroidaceae</taxon>
        <taxon>Phocaeicola</taxon>
    </lineage>
</organism>
<evidence type="ECO:0000256" key="11">
    <source>
        <dbReference type="SAM" id="Phobius"/>
    </source>
</evidence>
<feature type="transmembrane region" description="Helical" evidence="11">
    <location>
        <begin position="110"/>
        <end position="128"/>
    </location>
</feature>
<comment type="subcellular location">
    <subcellularLocation>
        <location evidence="1">Cell inner membrane</location>
        <topology evidence="1">Multi-pass membrane protein</topology>
    </subcellularLocation>
</comment>
<name>A0A413T2T9_9BACT</name>
<evidence type="ECO:0000256" key="9">
    <source>
        <dbReference type="ARBA" id="ARBA00093630"/>
    </source>
</evidence>
<comment type="caution">
    <text evidence="14">The sequence shown here is derived from an EMBL/GenBank/DDBJ whole genome shotgun (WGS) entry which is preliminary data.</text>
</comment>
<dbReference type="Proteomes" id="UP000283855">
    <property type="component" value="Unassembled WGS sequence"/>
</dbReference>
<accession>A0A413T2T9</accession>
<reference evidence="14 15" key="1">
    <citation type="submission" date="2018-08" db="EMBL/GenBank/DDBJ databases">
        <title>A genome reference for cultivated species of the human gut microbiota.</title>
        <authorList>
            <person name="Zou Y."/>
            <person name="Xue W."/>
            <person name="Luo G."/>
        </authorList>
    </citation>
    <scope>NUCLEOTIDE SEQUENCE [LARGE SCALE GENOMIC DNA]</scope>
    <source>
        <strain evidence="14 15">AM42-38</strain>
    </source>
</reference>
<keyword evidence="7" id="KW-0346">Stress response</keyword>
<dbReference type="Pfam" id="PF00924">
    <property type="entry name" value="MS_channel_2nd"/>
    <property type="match status" value="1"/>
</dbReference>
<keyword evidence="8 11" id="KW-0472">Membrane</keyword>
<evidence type="ECO:0000256" key="6">
    <source>
        <dbReference type="ARBA" id="ARBA00022989"/>
    </source>
</evidence>
<dbReference type="InterPro" id="IPR049278">
    <property type="entry name" value="MS_channel_C"/>
</dbReference>
<keyword evidence="6 11" id="KW-1133">Transmembrane helix</keyword>
<comment type="similarity">
    <text evidence="2">Belongs to the MscS (TC 1.A.23) family.</text>
</comment>
<dbReference type="SUPFAM" id="SSF50182">
    <property type="entry name" value="Sm-like ribonucleoproteins"/>
    <property type="match status" value="1"/>
</dbReference>
<dbReference type="RefSeq" id="WP_022277922.1">
    <property type="nucleotide sequence ID" value="NZ_CABJGD010000006.1"/>
</dbReference>
<dbReference type="GO" id="GO:0071470">
    <property type="term" value="P:cellular response to osmotic stress"/>
    <property type="evidence" value="ECO:0007669"/>
    <property type="project" value="InterPro"/>
</dbReference>
<feature type="transmembrane region" description="Helical" evidence="11">
    <location>
        <begin position="22"/>
        <end position="40"/>
    </location>
</feature>
<keyword evidence="3" id="KW-1003">Cell membrane</keyword>
<dbReference type="PANTHER" id="PTHR30414">
    <property type="entry name" value="MINICONDUCTANCE MECHANOSENSITIVE CHANNEL YBDG"/>
    <property type="match status" value="1"/>
</dbReference>
<dbReference type="PANTHER" id="PTHR30414:SF0">
    <property type="entry name" value="MINICONDUCTANCE MECHANOSENSITIVE CHANNEL YBDG"/>
    <property type="match status" value="1"/>
</dbReference>
<evidence type="ECO:0000256" key="4">
    <source>
        <dbReference type="ARBA" id="ARBA00022519"/>
    </source>
</evidence>
<proteinExistence type="inferred from homology"/>
<gene>
    <name evidence="14" type="ORF">DW921_04305</name>
</gene>
<evidence type="ECO:0000256" key="3">
    <source>
        <dbReference type="ARBA" id="ARBA00022475"/>
    </source>
</evidence>
<keyword evidence="5 11" id="KW-0812">Transmembrane</keyword>
<evidence type="ECO:0000256" key="8">
    <source>
        <dbReference type="ARBA" id="ARBA00023136"/>
    </source>
</evidence>
<feature type="transmembrane region" description="Helical" evidence="11">
    <location>
        <begin position="171"/>
        <end position="188"/>
    </location>
</feature>
<evidence type="ECO:0000313" key="14">
    <source>
        <dbReference type="EMBL" id="RHA77479.1"/>
    </source>
</evidence>
<dbReference type="InterPro" id="IPR030192">
    <property type="entry name" value="YbdG"/>
</dbReference>
<evidence type="ECO:0000256" key="1">
    <source>
        <dbReference type="ARBA" id="ARBA00004429"/>
    </source>
</evidence>